<gene>
    <name evidence="1" type="ORF">AVDCRST_MAG05-2575</name>
</gene>
<proteinExistence type="predicted"/>
<protein>
    <recommendedName>
        <fullName evidence="2">Beta-lactamase-related domain-containing protein</fullName>
    </recommendedName>
</protein>
<dbReference type="InterPro" id="IPR012338">
    <property type="entry name" value="Beta-lactam/transpept-like"/>
</dbReference>
<dbReference type="EMBL" id="CADCVM010000282">
    <property type="protein sequence ID" value="CAA9503337.1"/>
    <property type="molecule type" value="Genomic_DNA"/>
</dbReference>
<evidence type="ECO:0008006" key="2">
    <source>
        <dbReference type="Google" id="ProtNLM"/>
    </source>
</evidence>
<accession>A0A6J4SRJ5</accession>
<reference evidence="1" key="1">
    <citation type="submission" date="2020-02" db="EMBL/GenBank/DDBJ databases">
        <authorList>
            <person name="Meier V. D."/>
        </authorList>
    </citation>
    <scope>NUCLEOTIDE SEQUENCE</scope>
    <source>
        <strain evidence="1">AVDCRST_MAG05</strain>
    </source>
</reference>
<dbReference type="AlphaFoldDB" id="A0A6J4SRJ5"/>
<evidence type="ECO:0000313" key="1">
    <source>
        <dbReference type="EMBL" id="CAA9503337.1"/>
    </source>
</evidence>
<organism evidence="1">
    <name type="scientific">uncultured Rubrobacteraceae bacterium</name>
    <dbReference type="NCBI Taxonomy" id="349277"/>
    <lineage>
        <taxon>Bacteria</taxon>
        <taxon>Bacillati</taxon>
        <taxon>Actinomycetota</taxon>
        <taxon>Rubrobacteria</taxon>
        <taxon>Rubrobacterales</taxon>
        <taxon>Rubrobacteraceae</taxon>
        <taxon>environmental samples</taxon>
    </lineage>
</organism>
<name>A0A6J4SRJ5_9ACTN</name>
<sequence>MEWFPSREAAEWRPAFVEHLGGEAGFWNVMRVYPEESLGVVVMGNTTSYDHGAICDAVVSLPWE</sequence>
<dbReference type="Gene3D" id="3.40.710.10">
    <property type="entry name" value="DD-peptidase/beta-lactamase superfamily"/>
    <property type="match status" value="1"/>
</dbReference>